<dbReference type="EMBL" id="JBHUHZ010000002">
    <property type="protein sequence ID" value="MFD2163688.1"/>
    <property type="molecule type" value="Genomic_DNA"/>
</dbReference>
<sequence>MDAKILIPVKPHIKKYLEIQFGQLIVVSMRGYVPLLLLKMLQKFAKKDPGTVRPSQKLIDNINYLGFPVYIGSSIYNKNGAYISNEDLKKFNDAVDDMIHDELYRWCHHPNATDMVVDYNIQRFLDFYGFSEDELPFGNVKRWYYRERERMNDRTKQIEPFTPTVTIEYSEEPKGKQAKVVQMVAAPVQFALGF</sequence>
<reference evidence="2" key="1">
    <citation type="journal article" date="2019" name="Int. J. Syst. Evol. Microbiol.">
        <title>The Global Catalogue of Microorganisms (GCM) 10K type strain sequencing project: providing services to taxonomists for standard genome sequencing and annotation.</title>
        <authorList>
            <consortium name="The Broad Institute Genomics Platform"/>
            <consortium name="The Broad Institute Genome Sequencing Center for Infectious Disease"/>
            <person name="Wu L."/>
            <person name="Ma J."/>
        </authorList>
    </citation>
    <scope>NUCLEOTIDE SEQUENCE [LARGE SCALE GENOMIC DNA]</scope>
    <source>
        <strain evidence="2">KCTC 42217</strain>
    </source>
</reference>
<gene>
    <name evidence="1" type="ORF">ACFSJU_14860</name>
</gene>
<keyword evidence="2" id="KW-1185">Reference proteome</keyword>
<dbReference type="RefSeq" id="WP_255900432.1">
    <property type="nucleotide sequence ID" value="NZ_JAFMZO010000002.1"/>
</dbReference>
<dbReference type="Proteomes" id="UP001597387">
    <property type="component" value="Unassembled WGS sequence"/>
</dbReference>
<comment type="caution">
    <text evidence="1">The sequence shown here is derived from an EMBL/GenBank/DDBJ whole genome shotgun (WGS) entry which is preliminary data.</text>
</comment>
<accession>A0ABW4ZNP2</accession>
<protein>
    <submittedName>
        <fullName evidence="1">Uncharacterized protein</fullName>
    </submittedName>
</protein>
<evidence type="ECO:0000313" key="2">
    <source>
        <dbReference type="Proteomes" id="UP001597387"/>
    </source>
</evidence>
<evidence type="ECO:0000313" key="1">
    <source>
        <dbReference type="EMBL" id="MFD2163688.1"/>
    </source>
</evidence>
<organism evidence="1 2">
    <name type="scientific">Paradesertivirga mongoliensis</name>
    <dbReference type="NCBI Taxonomy" id="2100740"/>
    <lineage>
        <taxon>Bacteria</taxon>
        <taxon>Pseudomonadati</taxon>
        <taxon>Bacteroidota</taxon>
        <taxon>Sphingobacteriia</taxon>
        <taxon>Sphingobacteriales</taxon>
        <taxon>Sphingobacteriaceae</taxon>
        <taxon>Paradesertivirga</taxon>
    </lineage>
</organism>
<proteinExistence type="predicted"/>
<name>A0ABW4ZNP2_9SPHI</name>